<feature type="region of interest" description="Disordered" evidence="3">
    <location>
        <begin position="359"/>
        <end position="393"/>
    </location>
</feature>
<dbReference type="SUPFAM" id="SSF48403">
    <property type="entry name" value="Ankyrin repeat"/>
    <property type="match status" value="1"/>
</dbReference>
<dbReference type="InterPro" id="IPR002110">
    <property type="entry name" value="Ankyrin_rpt"/>
</dbReference>
<keyword evidence="2" id="KW-0479">Metal-binding</keyword>
<feature type="compositionally biased region" description="Polar residues" evidence="3">
    <location>
        <begin position="306"/>
        <end position="316"/>
    </location>
</feature>
<dbReference type="PROSITE" id="PS00028">
    <property type="entry name" value="ZINC_FINGER_C2H2_1"/>
    <property type="match status" value="3"/>
</dbReference>
<dbReference type="SMART" id="SM00248">
    <property type="entry name" value="ANK"/>
    <property type="match status" value="3"/>
</dbReference>
<dbReference type="InterPro" id="IPR042479">
    <property type="entry name" value="Slf1"/>
</dbReference>
<evidence type="ECO:0000313" key="5">
    <source>
        <dbReference type="EMBL" id="CAL4124180.1"/>
    </source>
</evidence>
<evidence type="ECO:0000256" key="3">
    <source>
        <dbReference type="SAM" id="MobiDB-lite"/>
    </source>
</evidence>
<dbReference type="GO" id="GO:0005634">
    <property type="term" value="C:nucleus"/>
    <property type="evidence" value="ECO:0007669"/>
    <property type="project" value="TreeGrafter"/>
</dbReference>
<dbReference type="Proteomes" id="UP001497623">
    <property type="component" value="Unassembled WGS sequence"/>
</dbReference>
<dbReference type="GO" id="GO:0008270">
    <property type="term" value="F:zinc ion binding"/>
    <property type="evidence" value="ECO:0007669"/>
    <property type="project" value="UniProtKB-KW"/>
</dbReference>
<evidence type="ECO:0000256" key="2">
    <source>
        <dbReference type="PROSITE-ProRule" id="PRU00042"/>
    </source>
</evidence>
<dbReference type="PROSITE" id="PS50157">
    <property type="entry name" value="ZINC_FINGER_C2H2_2"/>
    <property type="match status" value="2"/>
</dbReference>
<keyword evidence="2" id="KW-0862">Zinc</keyword>
<protein>
    <recommendedName>
        <fullName evidence="4">C2H2-type domain-containing protein</fullName>
    </recommendedName>
</protein>
<dbReference type="Pfam" id="PF12796">
    <property type="entry name" value="Ank_2"/>
    <property type="match status" value="1"/>
</dbReference>
<dbReference type="PANTHER" id="PTHR46677">
    <property type="entry name" value="SMC5-SMC6 COMPLEX LOCALIZATION FACTOR PROTEIN 1"/>
    <property type="match status" value="1"/>
</dbReference>
<dbReference type="GO" id="GO:0006974">
    <property type="term" value="P:DNA damage response"/>
    <property type="evidence" value="ECO:0007669"/>
    <property type="project" value="TreeGrafter"/>
</dbReference>
<feature type="repeat" description="ANK" evidence="1">
    <location>
        <begin position="624"/>
        <end position="646"/>
    </location>
</feature>
<dbReference type="InterPro" id="IPR036236">
    <property type="entry name" value="Znf_C2H2_sf"/>
</dbReference>
<sequence length="738" mass="84347">MAYGENEELLPLDTDTDDTNICKSSTYYENNEVQLLYSKRKLLGRKGIKCEELPNKEMMSKKKKINISNEESMSVDAPGNIKDTSLKFHEKQDGTSKLNHTSITIIQDETQEISVSDSCKTNTLDYDSENNIQINGYITFNDIKRLAKMSYSQNNTSNKNIDKSNHTKFADNDKTYTKGPKLDLIKMYANALPKSFYFTSLQNNTKLKKKCKEKASCSFKHSKVNSEKISNVILNSSFICKMCKNKFRTEELLNEHMDAHRSNKYYCSQCGQQFSKMIEIAMHMHMHAHSEKWRNRNRKSGKKSDNSTNKPKSVSFSDEIQIPCNSGVCNVKNTFEQENTSKIGNDILMPDRFQTLNMNTWPVRQTDKSKEVEKQEIENNSINTENNSDNQTRNIQAESAQNEKEYRKFQCRMCIFSCDKYKSLLEHRHTHSKEYQYRINNASITNTINENNHKLLEISNSSKIKFESKSKPCRKSKKHNNCKINKRYHTSHNISENKHTLENVDTKEPCGLPLVNEDMNMSNGNMEEFNHLNSKLNNENLIRNLSESVIKHTKSKENEAIKSFVDTEASQSHAKSIISAEKNNKILNSRGETKLIRACILNKEEEVKNLLSLPGIDINKADHAGWTALHEAAIRGYTVIVKLLLDFQPRASDGSYMSNGFCDVTKQGMNGMTALHDAVSESNTEVVKLLLEYGGNTLLKIKNSSSKLASDITKDAQILNLLKSFEGTKGVIFEKYCD</sequence>
<feature type="domain" description="C2H2-type" evidence="4">
    <location>
        <begin position="265"/>
        <end position="292"/>
    </location>
</feature>
<dbReference type="SMART" id="SM00355">
    <property type="entry name" value="ZnF_C2H2"/>
    <property type="match status" value="3"/>
</dbReference>
<dbReference type="GO" id="GO:2000781">
    <property type="term" value="P:positive regulation of double-strand break repair"/>
    <property type="evidence" value="ECO:0007669"/>
    <property type="project" value="InterPro"/>
</dbReference>
<feature type="domain" description="C2H2-type" evidence="4">
    <location>
        <begin position="238"/>
        <end position="265"/>
    </location>
</feature>
<comment type="caution">
    <text evidence="5">The sequence shown here is derived from an EMBL/GenBank/DDBJ whole genome shotgun (WGS) entry which is preliminary data.</text>
</comment>
<accession>A0AAV2RH95</accession>
<dbReference type="PROSITE" id="PS50088">
    <property type="entry name" value="ANK_REPEAT"/>
    <property type="match status" value="2"/>
</dbReference>
<dbReference type="Gene3D" id="3.30.160.60">
    <property type="entry name" value="Classic Zinc Finger"/>
    <property type="match status" value="1"/>
</dbReference>
<dbReference type="InterPro" id="IPR013087">
    <property type="entry name" value="Znf_C2H2_type"/>
</dbReference>
<feature type="region of interest" description="Disordered" evidence="3">
    <location>
        <begin position="288"/>
        <end position="316"/>
    </location>
</feature>
<evidence type="ECO:0000256" key="1">
    <source>
        <dbReference type="PROSITE-ProRule" id="PRU00023"/>
    </source>
</evidence>
<dbReference type="GO" id="GO:0035861">
    <property type="term" value="C:site of double-strand break"/>
    <property type="evidence" value="ECO:0007669"/>
    <property type="project" value="TreeGrafter"/>
</dbReference>
<keyword evidence="2" id="KW-0863">Zinc-finger</keyword>
<feature type="repeat" description="ANK" evidence="1">
    <location>
        <begin position="670"/>
        <end position="702"/>
    </location>
</feature>
<feature type="compositionally biased region" description="Low complexity" evidence="3">
    <location>
        <begin position="378"/>
        <end position="390"/>
    </location>
</feature>
<keyword evidence="1" id="KW-0040">ANK repeat</keyword>
<dbReference type="SUPFAM" id="SSF57667">
    <property type="entry name" value="beta-beta-alpha zinc fingers"/>
    <property type="match status" value="1"/>
</dbReference>
<name>A0AAV2RH95_MEGNR</name>
<keyword evidence="6" id="KW-1185">Reference proteome</keyword>
<dbReference type="InterPro" id="IPR036770">
    <property type="entry name" value="Ankyrin_rpt-contain_sf"/>
</dbReference>
<dbReference type="EMBL" id="CAXKWB010022210">
    <property type="protein sequence ID" value="CAL4124180.1"/>
    <property type="molecule type" value="Genomic_DNA"/>
</dbReference>
<dbReference type="PROSITE" id="PS50297">
    <property type="entry name" value="ANK_REP_REGION"/>
    <property type="match status" value="2"/>
</dbReference>
<gene>
    <name evidence="5" type="ORF">MNOR_LOCUS24316</name>
</gene>
<dbReference type="GO" id="GO:1990166">
    <property type="term" value="P:protein localization to site of double-strand break"/>
    <property type="evidence" value="ECO:0007669"/>
    <property type="project" value="TreeGrafter"/>
</dbReference>
<evidence type="ECO:0000259" key="4">
    <source>
        <dbReference type="PROSITE" id="PS50157"/>
    </source>
</evidence>
<dbReference type="PANTHER" id="PTHR46677:SF1">
    <property type="entry name" value="SMC5-SMC6 COMPLEX LOCALIZATION FACTOR PROTEIN 1"/>
    <property type="match status" value="1"/>
</dbReference>
<dbReference type="Gene3D" id="1.25.40.20">
    <property type="entry name" value="Ankyrin repeat-containing domain"/>
    <property type="match status" value="2"/>
</dbReference>
<reference evidence="5 6" key="1">
    <citation type="submission" date="2024-05" db="EMBL/GenBank/DDBJ databases">
        <authorList>
            <person name="Wallberg A."/>
        </authorList>
    </citation>
    <scope>NUCLEOTIDE SEQUENCE [LARGE SCALE GENOMIC DNA]</scope>
</reference>
<evidence type="ECO:0000313" key="6">
    <source>
        <dbReference type="Proteomes" id="UP001497623"/>
    </source>
</evidence>
<feature type="compositionally biased region" description="Basic and acidic residues" evidence="3">
    <location>
        <begin position="365"/>
        <end position="377"/>
    </location>
</feature>
<dbReference type="AlphaFoldDB" id="A0AAV2RH95"/>
<proteinExistence type="predicted"/>
<organism evidence="5 6">
    <name type="scientific">Meganyctiphanes norvegica</name>
    <name type="common">Northern krill</name>
    <name type="synonym">Thysanopoda norvegica</name>
    <dbReference type="NCBI Taxonomy" id="48144"/>
    <lineage>
        <taxon>Eukaryota</taxon>
        <taxon>Metazoa</taxon>
        <taxon>Ecdysozoa</taxon>
        <taxon>Arthropoda</taxon>
        <taxon>Crustacea</taxon>
        <taxon>Multicrustacea</taxon>
        <taxon>Malacostraca</taxon>
        <taxon>Eumalacostraca</taxon>
        <taxon>Eucarida</taxon>
        <taxon>Euphausiacea</taxon>
        <taxon>Euphausiidae</taxon>
        <taxon>Meganyctiphanes</taxon>
    </lineage>
</organism>